<name>A0A5J5LZF5_MICAE</name>
<dbReference type="Proteomes" id="UP000325636">
    <property type="component" value="Unassembled WGS sequence"/>
</dbReference>
<proteinExistence type="predicted"/>
<protein>
    <submittedName>
        <fullName evidence="1">Uncharacterized protein</fullName>
    </submittedName>
</protein>
<dbReference type="RefSeq" id="WP_150978424.1">
    <property type="nucleotide sequence ID" value="NZ_SRLN01000012.1"/>
</dbReference>
<organism evidence="1 2">
    <name type="scientific">Microcystis aeruginosa EAWAG127a</name>
    <dbReference type="NCBI Taxonomy" id="2529855"/>
    <lineage>
        <taxon>Bacteria</taxon>
        <taxon>Bacillati</taxon>
        <taxon>Cyanobacteriota</taxon>
        <taxon>Cyanophyceae</taxon>
        <taxon>Oscillatoriophycideae</taxon>
        <taxon>Chroococcales</taxon>
        <taxon>Microcystaceae</taxon>
        <taxon>Microcystis</taxon>
    </lineage>
</organism>
<gene>
    <name evidence="1" type="ORF">EZJ55_23670</name>
</gene>
<sequence length="214" mass="24151">MVNDQCSCTSAEESVFTGKVVYTPELPSPSQTEIPDGIVSRIQTKNLYRTKESTIVIVQAFALEILNRQPVKLIQESITFETKNGGNLPFVVLGSIQAFDINSIKIEMPTWNSNLSNVLKIGFNVQVKGAIQYDSQQVSEEIEFPVDLLNCSGFAIKTRCAHDRCCNRFFCFKCNERCQTRVCCMDDSHNLRCGPWQDKKPRETCDIIPCSIIH</sequence>
<evidence type="ECO:0000313" key="2">
    <source>
        <dbReference type="Proteomes" id="UP000325636"/>
    </source>
</evidence>
<dbReference type="AlphaFoldDB" id="A0A5J5LZF5"/>
<accession>A0A5J5LZF5</accession>
<dbReference type="EMBL" id="SRLN01000012">
    <property type="protein sequence ID" value="KAB0243102.1"/>
    <property type="molecule type" value="Genomic_DNA"/>
</dbReference>
<comment type="caution">
    <text evidence="1">The sequence shown here is derived from an EMBL/GenBank/DDBJ whole genome shotgun (WGS) entry which is preliminary data.</text>
</comment>
<evidence type="ECO:0000313" key="1">
    <source>
        <dbReference type="EMBL" id="KAB0243102.1"/>
    </source>
</evidence>
<reference evidence="2" key="1">
    <citation type="submission" date="2019-04" db="EMBL/GenBank/DDBJ databases">
        <title>Microviridin 1777: A Toxic Chymotrypsin Inhibitor Discovered by a Metabologenomic Approach.</title>
        <authorList>
            <person name="Sieber S."/>
            <person name="Grendelmeier S.M."/>
            <person name="Harris L.A."/>
            <person name="Mitchell D.A."/>
            <person name="Gademann K."/>
        </authorList>
    </citation>
    <scope>NUCLEOTIDE SEQUENCE [LARGE SCALE GENOMIC DNA]</scope>
    <source>
        <strain evidence="2">EAWAG127a</strain>
    </source>
</reference>